<comment type="similarity">
    <text evidence="1">Belongs to the glycosyl hydrolase 13 family.</text>
</comment>
<dbReference type="InterPro" id="IPR011840">
    <property type="entry name" value="PulA_typeI"/>
</dbReference>
<dbReference type="InterPro" id="IPR017853">
    <property type="entry name" value="GH"/>
</dbReference>
<evidence type="ECO:0000313" key="3">
    <source>
        <dbReference type="EMBL" id="HIS48315.1"/>
    </source>
</evidence>
<proteinExistence type="inferred from homology"/>
<accession>A0A9D1JSE4</accession>
<dbReference type="Gene3D" id="2.60.40.10">
    <property type="entry name" value="Immunoglobulins"/>
    <property type="match status" value="1"/>
</dbReference>
<name>A0A9D1JSE4_9FIRM</name>
<dbReference type="InterPro" id="IPR014756">
    <property type="entry name" value="Ig_E-set"/>
</dbReference>
<dbReference type="SUPFAM" id="SSF81296">
    <property type="entry name" value="E set domains"/>
    <property type="match status" value="1"/>
</dbReference>
<organism evidence="3 4">
    <name type="scientific">Candidatus Scybalocola faecigallinarum</name>
    <dbReference type="NCBI Taxonomy" id="2840941"/>
    <lineage>
        <taxon>Bacteria</taxon>
        <taxon>Bacillati</taxon>
        <taxon>Bacillota</taxon>
        <taxon>Clostridia</taxon>
        <taxon>Lachnospirales</taxon>
        <taxon>Lachnospiraceae</taxon>
        <taxon>Lachnospiraceae incertae sedis</taxon>
        <taxon>Candidatus Scybalocola (ex Gilroy et al. 2021)</taxon>
    </lineage>
</organism>
<dbReference type="CDD" id="cd02860">
    <property type="entry name" value="E_set_Pullulanase"/>
    <property type="match status" value="1"/>
</dbReference>
<keyword evidence="3" id="KW-0378">Hydrolase</keyword>
<dbReference type="InterPro" id="IPR013780">
    <property type="entry name" value="Glyco_hydro_b"/>
</dbReference>
<reference evidence="3" key="2">
    <citation type="journal article" date="2021" name="PeerJ">
        <title>Extensive microbial diversity within the chicken gut microbiome revealed by metagenomics and culture.</title>
        <authorList>
            <person name="Gilroy R."/>
            <person name="Ravi A."/>
            <person name="Getino M."/>
            <person name="Pursley I."/>
            <person name="Horton D.L."/>
            <person name="Alikhan N.F."/>
            <person name="Baker D."/>
            <person name="Gharbi K."/>
            <person name="Hall N."/>
            <person name="Watson M."/>
            <person name="Adriaenssens E.M."/>
            <person name="Foster-Nyarko E."/>
            <person name="Jarju S."/>
            <person name="Secka A."/>
            <person name="Antonio M."/>
            <person name="Oren A."/>
            <person name="Chaudhuri R.R."/>
            <person name="La Ragione R."/>
            <person name="Hildebrand F."/>
            <person name="Pallen M.J."/>
        </authorList>
    </citation>
    <scope>NUCLEOTIDE SEQUENCE</scope>
    <source>
        <strain evidence="3">CHK178-757</strain>
    </source>
</reference>
<dbReference type="GO" id="GO:0051060">
    <property type="term" value="F:pullulanase activity"/>
    <property type="evidence" value="ECO:0007669"/>
    <property type="project" value="UniProtKB-EC"/>
</dbReference>
<evidence type="ECO:0000256" key="1">
    <source>
        <dbReference type="ARBA" id="ARBA00008061"/>
    </source>
</evidence>
<dbReference type="Pfam" id="PF00128">
    <property type="entry name" value="Alpha-amylase"/>
    <property type="match status" value="1"/>
</dbReference>
<protein>
    <submittedName>
        <fullName evidence="3">Type I pullulanase</fullName>
        <ecNumber evidence="3">3.2.1.41</ecNumber>
    </submittedName>
</protein>
<dbReference type="InterPro" id="IPR013783">
    <property type="entry name" value="Ig-like_fold"/>
</dbReference>
<dbReference type="SUPFAM" id="SSF51445">
    <property type="entry name" value="(Trans)glycosidases"/>
    <property type="match status" value="1"/>
</dbReference>
<dbReference type="PANTHER" id="PTHR43002">
    <property type="entry name" value="GLYCOGEN DEBRANCHING ENZYME"/>
    <property type="match status" value="1"/>
</dbReference>
<dbReference type="EC" id="3.2.1.41" evidence="3"/>
<dbReference type="Pfam" id="PF02922">
    <property type="entry name" value="CBM_48"/>
    <property type="match status" value="1"/>
</dbReference>
<gene>
    <name evidence="3" type="primary">pulA</name>
    <name evidence="3" type="ORF">IAB46_12310</name>
</gene>
<dbReference type="EMBL" id="DVIT01000052">
    <property type="protein sequence ID" value="HIS48315.1"/>
    <property type="molecule type" value="Genomic_DNA"/>
</dbReference>
<evidence type="ECO:0000313" key="4">
    <source>
        <dbReference type="Proteomes" id="UP000823927"/>
    </source>
</evidence>
<feature type="domain" description="Glycosyl hydrolase family 13 catalytic" evidence="2">
    <location>
        <begin position="150"/>
        <end position="549"/>
    </location>
</feature>
<dbReference type="InterPro" id="IPR006047">
    <property type="entry name" value="GH13_cat_dom"/>
</dbReference>
<keyword evidence="3" id="KW-0326">Glycosidase</keyword>
<dbReference type="AlphaFoldDB" id="A0A9D1JSE4"/>
<comment type="caution">
    <text evidence="3">The sequence shown here is derived from an EMBL/GenBank/DDBJ whole genome shotgun (WGS) entry which is preliminary data.</text>
</comment>
<dbReference type="Gene3D" id="3.20.20.80">
    <property type="entry name" value="Glycosidases"/>
    <property type="match status" value="1"/>
</dbReference>
<sequence length="656" mass="74347">MNVLDTAAVKDLKSLYSSREFEEKYTYDKSDLGALCTWDGTSFKVWSPLAEQVWLLLYKTGADAVPYRRLSMEQGVCGTWKYHTRQNLHGVYYQYELFMDQDRVITGDPYARACGINGEKSMVVELSKTDPDGWTQDEAPIRPPENIIYELHVKEFSWDPAGGFPEEYRGKYKAFTCEHTTLNNDGIHATGLDYLKDLGVTHIQIMPAFDYATVDETGGDDQFNWGYDPQNYNVPEGSYATDASDGSVRIREFKEMVQSLHKNGFRVIMDVVYNHTYSLDSPLQKTAPWYYYRSHSNGAAANGSACGNDIASERSMCSRYILESVLYWAREYHIDGFRFDLMGLLDTDLMNRIRQALDEMFGPGEKLVFGEPWSATATPMEKGSIPALKKNAKSLDPNVGMFCDDTRDTIKGHVFEGNEPGFVNGKAGLEEDILKCARAWCHTQVPVKAPSQIISYVSAHDNWTLWDKLSLTTDVSSGLSLEMAYRLAAGIYMTCQGSLFMLSGEEFGRTKDGLENSYNAPIQINRLDWTMAWENKDLVDFYRGLIALRKQLPGLQDKSSRAWLRFKEGFTRPMAAGYILDNRPLDDSQTEPSPWDLLFVVYNSGKKSRTFTLPQGHWEMLADSQNTFLWKNHETVETKSITAAPQSFVILGMTGK</sequence>
<dbReference type="SMART" id="SM00642">
    <property type="entry name" value="Aamy"/>
    <property type="match status" value="1"/>
</dbReference>
<dbReference type="Gene3D" id="2.60.40.1180">
    <property type="entry name" value="Golgi alpha-mannosidase II"/>
    <property type="match status" value="1"/>
</dbReference>
<reference evidence="3" key="1">
    <citation type="submission" date="2020-10" db="EMBL/GenBank/DDBJ databases">
        <authorList>
            <person name="Gilroy R."/>
        </authorList>
    </citation>
    <scope>NUCLEOTIDE SEQUENCE</scope>
    <source>
        <strain evidence="3">CHK178-757</strain>
    </source>
</reference>
<evidence type="ECO:0000259" key="2">
    <source>
        <dbReference type="SMART" id="SM00642"/>
    </source>
</evidence>
<dbReference type="CDD" id="cd11341">
    <property type="entry name" value="AmyAc_Pullulanase_LD-like"/>
    <property type="match status" value="1"/>
</dbReference>
<dbReference type="GO" id="GO:0005975">
    <property type="term" value="P:carbohydrate metabolic process"/>
    <property type="evidence" value="ECO:0007669"/>
    <property type="project" value="InterPro"/>
</dbReference>
<dbReference type="InterPro" id="IPR004193">
    <property type="entry name" value="Glyco_hydro_13_N"/>
</dbReference>
<dbReference type="NCBIfam" id="TIGR02104">
    <property type="entry name" value="pulA_typeI"/>
    <property type="match status" value="1"/>
</dbReference>
<dbReference type="Proteomes" id="UP000823927">
    <property type="component" value="Unassembled WGS sequence"/>
</dbReference>